<sequence length="227" mass="26714">FDYNYRNLSESALKLLKLWPTDDQISQTIKHSHQLVCELAEFLNIIQPIDDFFKSNFPQVFVVIHEEEVSTNIENETISSTNNNKQNEENEINISMAITEASCKMKHITTQEYNEEILSNNLFQEGSLQLNIVNRSNEDFSILYNGDRFQYRLENNLDFELLLQQRQRHEAYTSRSLEQKLNIKSVSTKFNINTTMTIHLNKASHIVAYFSKNENPEEKSVKQREKR</sequence>
<dbReference type="Proteomes" id="UP000789396">
    <property type="component" value="Unassembled WGS sequence"/>
</dbReference>
<reference evidence="1" key="1">
    <citation type="submission" date="2021-06" db="EMBL/GenBank/DDBJ databases">
        <authorList>
            <person name="Kallberg Y."/>
            <person name="Tangrot J."/>
            <person name="Rosling A."/>
        </authorList>
    </citation>
    <scope>NUCLEOTIDE SEQUENCE</scope>
    <source>
        <strain evidence="1">IN212</strain>
    </source>
</reference>
<proteinExistence type="predicted"/>
<gene>
    <name evidence="1" type="ORF">RFULGI_LOCUS1604</name>
</gene>
<evidence type="ECO:0000313" key="1">
    <source>
        <dbReference type="EMBL" id="CAG8482591.1"/>
    </source>
</evidence>
<keyword evidence="2" id="KW-1185">Reference proteome</keyword>
<dbReference type="OrthoDB" id="2401413at2759"/>
<name>A0A9N8WGJ4_9GLOM</name>
<accession>A0A9N8WGJ4</accession>
<feature type="non-terminal residue" evidence="1">
    <location>
        <position position="1"/>
    </location>
</feature>
<protein>
    <submittedName>
        <fullName evidence="1">20162_t:CDS:1</fullName>
    </submittedName>
</protein>
<dbReference type="AlphaFoldDB" id="A0A9N8WGJ4"/>
<organism evidence="1 2">
    <name type="scientific">Racocetra fulgida</name>
    <dbReference type="NCBI Taxonomy" id="60492"/>
    <lineage>
        <taxon>Eukaryota</taxon>
        <taxon>Fungi</taxon>
        <taxon>Fungi incertae sedis</taxon>
        <taxon>Mucoromycota</taxon>
        <taxon>Glomeromycotina</taxon>
        <taxon>Glomeromycetes</taxon>
        <taxon>Diversisporales</taxon>
        <taxon>Gigasporaceae</taxon>
        <taxon>Racocetra</taxon>
    </lineage>
</organism>
<evidence type="ECO:0000313" key="2">
    <source>
        <dbReference type="Proteomes" id="UP000789396"/>
    </source>
</evidence>
<comment type="caution">
    <text evidence="1">The sequence shown here is derived from an EMBL/GenBank/DDBJ whole genome shotgun (WGS) entry which is preliminary data.</text>
</comment>
<dbReference type="EMBL" id="CAJVPZ010001031">
    <property type="protein sequence ID" value="CAG8482591.1"/>
    <property type="molecule type" value="Genomic_DNA"/>
</dbReference>